<feature type="transmembrane region" description="Helical" evidence="1">
    <location>
        <begin position="125"/>
        <end position="147"/>
    </location>
</feature>
<feature type="transmembrane region" description="Helical" evidence="1">
    <location>
        <begin position="167"/>
        <end position="189"/>
    </location>
</feature>
<keyword evidence="4" id="KW-1185">Reference proteome</keyword>
<feature type="transmembrane region" description="Helical" evidence="1">
    <location>
        <begin position="235"/>
        <end position="255"/>
    </location>
</feature>
<evidence type="ECO:0000313" key="3">
    <source>
        <dbReference type="EMBL" id="KAJ7734332.1"/>
    </source>
</evidence>
<keyword evidence="1" id="KW-1133">Transmembrane helix</keyword>
<evidence type="ECO:0000259" key="2">
    <source>
        <dbReference type="Pfam" id="PF20152"/>
    </source>
</evidence>
<keyword evidence="1" id="KW-0812">Transmembrane</keyword>
<gene>
    <name evidence="3" type="ORF">DFH07DRAFT_928481</name>
</gene>
<evidence type="ECO:0000256" key="1">
    <source>
        <dbReference type="SAM" id="Phobius"/>
    </source>
</evidence>
<name>A0AAD7MWX4_9AGAR</name>
<accession>A0AAD7MWX4</accession>
<feature type="transmembrane region" description="Helical" evidence="1">
    <location>
        <begin position="54"/>
        <end position="72"/>
    </location>
</feature>
<organism evidence="3 4">
    <name type="scientific">Mycena maculata</name>
    <dbReference type="NCBI Taxonomy" id="230809"/>
    <lineage>
        <taxon>Eukaryota</taxon>
        <taxon>Fungi</taxon>
        <taxon>Dikarya</taxon>
        <taxon>Basidiomycota</taxon>
        <taxon>Agaricomycotina</taxon>
        <taxon>Agaricomycetes</taxon>
        <taxon>Agaricomycetidae</taxon>
        <taxon>Agaricales</taxon>
        <taxon>Marasmiineae</taxon>
        <taxon>Mycenaceae</taxon>
        <taxon>Mycena</taxon>
    </lineage>
</organism>
<dbReference type="Proteomes" id="UP001215280">
    <property type="component" value="Unassembled WGS sequence"/>
</dbReference>
<dbReference type="PANTHER" id="PTHR40465">
    <property type="entry name" value="CHROMOSOME 1, WHOLE GENOME SHOTGUN SEQUENCE"/>
    <property type="match status" value="1"/>
</dbReference>
<dbReference type="EMBL" id="JARJLG010000162">
    <property type="protein sequence ID" value="KAJ7734332.1"/>
    <property type="molecule type" value="Genomic_DNA"/>
</dbReference>
<feature type="transmembrane region" description="Helical" evidence="1">
    <location>
        <begin position="210"/>
        <end position="229"/>
    </location>
</feature>
<feature type="domain" description="DUF6534" evidence="2">
    <location>
        <begin position="173"/>
        <end position="258"/>
    </location>
</feature>
<protein>
    <recommendedName>
        <fullName evidence="2">DUF6534 domain-containing protein</fullName>
    </recommendedName>
</protein>
<evidence type="ECO:0000313" key="4">
    <source>
        <dbReference type="Proteomes" id="UP001215280"/>
    </source>
</evidence>
<dbReference type="AlphaFoldDB" id="A0AAD7MWX4"/>
<dbReference type="InterPro" id="IPR045339">
    <property type="entry name" value="DUF6534"/>
</dbReference>
<keyword evidence="1" id="KW-0472">Membrane</keyword>
<reference evidence="3" key="1">
    <citation type="submission" date="2023-03" db="EMBL/GenBank/DDBJ databases">
        <title>Massive genome expansion in bonnet fungi (Mycena s.s.) driven by repeated elements and novel gene families across ecological guilds.</title>
        <authorList>
            <consortium name="Lawrence Berkeley National Laboratory"/>
            <person name="Harder C.B."/>
            <person name="Miyauchi S."/>
            <person name="Viragh M."/>
            <person name="Kuo A."/>
            <person name="Thoen E."/>
            <person name="Andreopoulos B."/>
            <person name="Lu D."/>
            <person name="Skrede I."/>
            <person name="Drula E."/>
            <person name="Henrissat B."/>
            <person name="Morin E."/>
            <person name="Kohler A."/>
            <person name="Barry K."/>
            <person name="LaButti K."/>
            <person name="Morin E."/>
            <person name="Salamov A."/>
            <person name="Lipzen A."/>
            <person name="Mereny Z."/>
            <person name="Hegedus B."/>
            <person name="Baldrian P."/>
            <person name="Stursova M."/>
            <person name="Weitz H."/>
            <person name="Taylor A."/>
            <person name="Grigoriev I.V."/>
            <person name="Nagy L.G."/>
            <person name="Martin F."/>
            <person name="Kauserud H."/>
        </authorList>
    </citation>
    <scope>NUCLEOTIDE SEQUENCE</scope>
    <source>
        <strain evidence="3">CBHHK188m</strain>
    </source>
</reference>
<dbReference type="Pfam" id="PF20152">
    <property type="entry name" value="DUF6534"/>
    <property type="match status" value="1"/>
</dbReference>
<comment type="caution">
    <text evidence="3">The sequence shown here is derived from an EMBL/GenBank/DDBJ whole genome shotgun (WGS) entry which is preliminary data.</text>
</comment>
<proteinExistence type="predicted"/>
<sequence>MDSVSYFPPGLVVVQVSGPLILASLGDWGLFGALTVQLYLYYQAFPSDRPYIKSLVYIVYSLQLVQTIITAVDSFAAFGSGFGNYVALTELHLSWFSEVIVTSMISLMVQSFYAFRLYSFSKSRIIPVLIVTASLAVSVSGFITAQFSHKAGYVTTINNRRTSISAGVWLSGSALIDVIIAVSMTYYLIIRDTGFRQTHALISKLIRLTIETGALTALAALATLILYLGFPGKGYFILTVNFVPALYANTLLAILNSRLQIVGGRSTYPTSTDIMTFPDFLRSNETNSGAAAQPAPILSVHRDVYLDGEVGGSMEMKPVSDGASA</sequence>
<feature type="transmembrane region" description="Helical" evidence="1">
    <location>
        <begin position="92"/>
        <end position="113"/>
    </location>
</feature>
<feature type="transmembrane region" description="Helical" evidence="1">
    <location>
        <begin position="20"/>
        <end position="42"/>
    </location>
</feature>
<dbReference type="PANTHER" id="PTHR40465:SF1">
    <property type="entry name" value="DUF6534 DOMAIN-CONTAINING PROTEIN"/>
    <property type="match status" value="1"/>
</dbReference>